<dbReference type="GO" id="GO:0008270">
    <property type="term" value="F:zinc ion binding"/>
    <property type="evidence" value="ECO:0007669"/>
    <property type="project" value="UniProtKB-KW"/>
</dbReference>
<evidence type="ECO:0000256" key="2">
    <source>
        <dbReference type="ARBA" id="ARBA00010210"/>
    </source>
</evidence>
<dbReference type="PROSITE" id="PS01359">
    <property type="entry name" value="ZF_PHD_1"/>
    <property type="match status" value="1"/>
</dbReference>
<gene>
    <name evidence="14" type="ORF">B0H67DRAFT_649440</name>
</gene>
<feature type="domain" description="PHD-type" evidence="13">
    <location>
        <begin position="673"/>
        <end position="724"/>
    </location>
</feature>
<feature type="compositionally biased region" description="Basic and acidic residues" evidence="12">
    <location>
        <begin position="281"/>
        <end position="296"/>
    </location>
</feature>
<keyword evidence="7 11" id="KW-0539">Nucleus</keyword>
<dbReference type="InterPro" id="IPR019786">
    <property type="entry name" value="Zinc_finger_PHD-type_CS"/>
</dbReference>
<dbReference type="InterPro" id="IPR011011">
    <property type="entry name" value="Znf_FYVE_PHD"/>
</dbReference>
<dbReference type="Proteomes" id="UP001172102">
    <property type="component" value="Unassembled WGS sequence"/>
</dbReference>
<feature type="compositionally biased region" description="Polar residues" evidence="12">
    <location>
        <begin position="570"/>
        <end position="589"/>
    </location>
</feature>
<feature type="compositionally biased region" description="Polar residues" evidence="12">
    <location>
        <begin position="12"/>
        <end position="42"/>
    </location>
</feature>
<dbReference type="Pfam" id="PF12998">
    <property type="entry name" value="ING"/>
    <property type="match status" value="1"/>
</dbReference>
<dbReference type="PANTHER" id="PTHR10333:SF42">
    <property type="entry name" value="INHIBITOR OF GROWTH PROTEIN 5"/>
    <property type="match status" value="1"/>
</dbReference>
<dbReference type="SUPFAM" id="SSF57903">
    <property type="entry name" value="FYVE/PHD zinc finger"/>
    <property type="match status" value="1"/>
</dbReference>
<keyword evidence="3 9" id="KW-0479">Metal-binding</keyword>
<feature type="region of interest" description="Disordered" evidence="12">
    <location>
        <begin position="259"/>
        <end position="617"/>
    </location>
</feature>
<feature type="compositionally biased region" description="Polar residues" evidence="12">
    <location>
        <begin position="650"/>
        <end position="659"/>
    </location>
</feature>
<organism evidence="14 15">
    <name type="scientific">Lasiosphaeris hirsuta</name>
    <dbReference type="NCBI Taxonomy" id="260670"/>
    <lineage>
        <taxon>Eukaryota</taxon>
        <taxon>Fungi</taxon>
        <taxon>Dikarya</taxon>
        <taxon>Ascomycota</taxon>
        <taxon>Pezizomycotina</taxon>
        <taxon>Sordariomycetes</taxon>
        <taxon>Sordariomycetidae</taxon>
        <taxon>Sordariales</taxon>
        <taxon>Lasiosphaeriaceae</taxon>
        <taxon>Lasiosphaeris</taxon>
    </lineage>
</organism>
<feature type="binding site" evidence="9">
    <location>
        <position position="694"/>
    </location>
    <ligand>
        <name>Zn(2+)</name>
        <dbReference type="ChEBI" id="CHEBI:29105"/>
        <label>2</label>
    </ligand>
</feature>
<dbReference type="PROSITE" id="PS50016">
    <property type="entry name" value="ZF_PHD_2"/>
    <property type="match status" value="1"/>
</dbReference>
<proteinExistence type="inferred from homology"/>
<dbReference type="EMBL" id="JAUKUA010000007">
    <property type="protein sequence ID" value="KAK0705062.1"/>
    <property type="molecule type" value="Genomic_DNA"/>
</dbReference>
<keyword evidence="6 11" id="KW-0156">Chromatin regulator</keyword>
<feature type="site" description="Histone H3K4me3 binding" evidence="8">
    <location>
        <position position="675"/>
    </location>
</feature>
<feature type="binding site" evidence="9">
    <location>
        <position position="721"/>
    </location>
    <ligand>
        <name>Zn(2+)</name>
        <dbReference type="ChEBI" id="CHEBI:29105"/>
        <label>2</label>
    </ligand>
</feature>
<dbReference type="SMART" id="SM00249">
    <property type="entry name" value="PHD"/>
    <property type="match status" value="1"/>
</dbReference>
<comment type="caution">
    <text evidence="14">The sequence shown here is derived from an EMBL/GenBank/DDBJ whole genome shotgun (WGS) entry which is preliminary data.</text>
</comment>
<feature type="binding site" evidence="9">
    <location>
        <position position="676"/>
    </location>
    <ligand>
        <name>Zn(2+)</name>
        <dbReference type="ChEBI" id="CHEBI:29105"/>
        <label>1</label>
    </ligand>
</feature>
<feature type="compositionally biased region" description="Basic and acidic residues" evidence="12">
    <location>
        <begin position="517"/>
        <end position="534"/>
    </location>
</feature>
<feature type="compositionally biased region" description="Polar residues" evidence="12">
    <location>
        <begin position="128"/>
        <end position="140"/>
    </location>
</feature>
<feature type="site" description="Histone H3K4me3 binding" evidence="8">
    <location>
        <position position="698"/>
    </location>
</feature>
<feature type="binding site" evidence="9">
    <location>
        <position position="700"/>
    </location>
    <ligand>
        <name>Zn(2+)</name>
        <dbReference type="ChEBI" id="CHEBI:29105"/>
        <label>1</label>
    </ligand>
</feature>
<evidence type="ECO:0000256" key="9">
    <source>
        <dbReference type="PIRSR" id="PIRSR628651-51"/>
    </source>
</evidence>
<feature type="binding site" evidence="9">
    <location>
        <position position="703"/>
    </location>
    <ligand>
        <name>Zn(2+)</name>
        <dbReference type="ChEBI" id="CHEBI:29105"/>
        <label>1</label>
    </ligand>
</feature>
<evidence type="ECO:0000256" key="8">
    <source>
        <dbReference type="PIRSR" id="PIRSR628651-50"/>
    </source>
</evidence>
<dbReference type="InterPro" id="IPR013083">
    <property type="entry name" value="Znf_RING/FYVE/PHD"/>
</dbReference>
<feature type="compositionally biased region" description="Low complexity" evidence="12">
    <location>
        <begin position="590"/>
        <end position="607"/>
    </location>
</feature>
<comment type="domain">
    <text evidence="11">The PHD-type zinc finger mediates the binding to H3K4me3.</text>
</comment>
<accession>A0AA39ZWR2</accession>
<dbReference type="CDD" id="cd15505">
    <property type="entry name" value="PHD_ING"/>
    <property type="match status" value="1"/>
</dbReference>
<keyword evidence="15" id="KW-1185">Reference proteome</keyword>
<feature type="compositionally biased region" description="Low complexity" evidence="12">
    <location>
        <begin position="114"/>
        <end position="127"/>
    </location>
</feature>
<dbReference type="InterPro" id="IPR024610">
    <property type="entry name" value="ING_N_histone-binding"/>
</dbReference>
<protein>
    <recommendedName>
        <fullName evidence="11">Chromatin modification-related protein</fullName>
    </recommendedName>
</protein>
<sequence>MKTAKPPMPEGSASSNRRAQPVRQTRTNPPRTSSLNRGNSFASGPIQEQPIEIFPAVTHFADAITALPKELVRHFTLLKEVDAKIFAPEAALFQLLDAARRAPIPDPARSLNDASSSIAPASAPMSAQNSSSGAARNTNPHAVPSNDGSVHAALFDPSNLPRRQLFRQTAFKIQEMLVSLEEKNHVISTANDALQKQLGRIEEIWPHLEGEFSEEAKWGSTTHWAYADNRTSKASNAQAERSRREGAATLSAAAQQLAEEAAARSSDRKQALAAKKNSKAHAAEAEADGKPQETIKKSQGNKSRKTPADAAAPVGLGISTTAPTTASAPSKRRKVDNNKTNGGAPMERALSSVFGGNAPKTKTTSPRETPAPENGSKKRKALPTSSNQVKKRTTAAMSPSVVSSPLVGTFPDSVKIGRSSPVPLPTIPRPASSRARQNSAQSNTESARQRPPSAASNKPNGAPPSIPEPAVQSNGAKPNTDIKVPKEIITALPSKPEPVKPEVEAPPPPPEQMPNGGKKETIAKTIEEPAKRDSATPILPPTPTATVKTKSGRASKPSTPALATFAEAQAASNPRSRPSRNAESGTSGPAATAATTTTATTTAAATAKRSHKKGASISAAAAALVTVQVASIPPSVAAMAPVNREDARGNNHSSGNKGAQPQDDDDEGDGDEPRYCFCNQVSYGEMVGCDAEGCPREWFHLECVGLEVAPKGKAKWYCEDCKKRLRIGERTSR</sequence>
<feature type="compositionally biased region" description="Low complexity" evidence="12">
    <location>
        <begin position="319"/>
        <end position="329"/>
    </location>
</feature>
<evidence type="ECO:0000313" key="14">
    <source>
        <dbReference type="EMBL" id="KAK0705062.1"/>
    </source>
</evidence>
<dbReference type="SMART" id="SM01408">
    <property type="entry name" value="ING"/>
    <property type="match status" value="1"/>
</dbReference>
<feature type="site" description="Histone H3K4me3 binding" evidence="8">
    <location>
        <position position="686"/>
    </location>
</feature>
<reference evidence="14" key="1">
    <citation type="submission" date="2023-06" db="EMBL/GenBank/DDBJ databases">
        <title>Genome-scale phylogeny and comparative genomics of the fungal order Sordariales.</title>
        <authorList>
            <consortium name="Lawrence Berkeley National Laboratory"/>
            <person name="Hensen N."/>
            <person name="Bonometti L."/>
            <person name="Westerberg I."/>
            <person name="Brannstrom I.O."/>
            <person name="Guillou S."/>
            <person name="Cros-Aarteil S."/>
            <person name="Calhoun S."/>
            <person name="Haridas S."/>
            <person name="Kuo A."/>
            <person name="Mondo S."/>
            <person name="Pangilinan J."/>
            <person name="Riley R."/>
            <person name="Labutti K."/>
            <person name="Andreopoulos B."/>
            <person name="Lipzen A."/>
            <person name="Chen C."/>
            <person name="Yanf M."/>
            <person name="Daum C."/>
            <person name="Ng V."/>
            <person name="Clum A."/>
            <person name="Steindorff A."/>
            <person name="Ohm R."/>
            <person name="Martin F."/>
            <person name="Silar P."/>
            <person name="Natvig D."/>
            <person name="Lalanne C."/>
            <person name="Gautier V."/>
            <person name="Ament-Velasquez S.L."/>
            <person name="Kruys A."/>
            <person name="Hutchinson M.I."/>
            <person name="Powell A.J."/>
            <person name="Barry K."/>
            <person name="Miller A.N."/>
            <person name="Grigoriev I.V."/>
            <person name="Debuchy R."/>
            <person name="Gladieux P."/>
            <person name="Thoren M.H."/>
            <person name="Johannesson H."/>
        </authorList>
    </citation>
    <scope>NUCLEOTIDE SEQUENCE</scope>
    <source>
        <strain evidence="14">SMH4607-1</strain>
    </source>
</reference>
<keyword evidence="5 9" id="KW-0862">Zinc</keyword>
<feature type="binding site" evidence="9">
    <location>
        <position position="678"/>
    </location>
    <ligand>
        <name>Zn(2+)</name>
        <dbReference type="ChEBI" id="CHEBI:29105"/>
        <label>1</label>
    </ligand>
</feature>
<comment type="subcellular location">
    <subcellularLocation>
        <location evidence="1 11">Nucleus</location>
    </subcellularLocation>
</comment>
<evidence type="ECO:0000256" key="3">
    <source>
        <dbReference type="ARBA" id="ARBA00022723"/>
    </source>
</evidence>
<feature type="binding site" evidence="9">
    <location>
        <position position="689"/>
    </location>
    <ligand>
        <name>Zn(2+)</name>
        <dbReference type="ChEBI" id="CHEBI:29105"/>
        <label>2</label>
    </ligand>
</feature>
<evidence type="ECO:0000259" key="13">
    <source>
        <dbReference type="PROSITE" id="PS50016"/>
    </source>
</evidence>
<comment type="subunit">
    <text evidence="11">Component of an histone acetyltransferase complex. Interacts with H3K4me3 and to a lesser extent with H3K4me2.</text>
</comment>
<dbReference type="AlphaFoldDB" id="A0AA39ZWR2"/>
<dbReference type="GO" id="GO:0006355">
    <property type="term" value="P:regulation of DNA-templated transcription"/>
    <property type="evidence" value="ECO:0007669"/>
    <property type="project" value="TreeGrafter"/>
</dbReference>
<dbReference type="Gene3D" id="3.30.40.10">
    <property type="entry name" value="Zinc/RING finger domain, C3HC4 (zinc finger)"/>
    <property type="match status" value="1"/>
</dbReference>
<dbReference type="InterPro" id="IPR001965">
    <property type="entry name" value="Znf_PHD"/>
</dbReference>
<keyword evidence="4 10" id="KW-0863">Zinc-finger</keyword>
<evidence type="ECO:0000313" key="15">
    <source>
        <dbReference type="Proteomes" id="UP001172102"/>
    </source>
</evidence>
<dbReference type="InterPro" id="IPR028651">
    <property type="entry name" value="ING_fam"/>
</dbReference>
<comment type="similarity">
    <text evidence="2 11">Belongs to the ING family.</text>
</comment>
<dbReference type="InterPro" id="IPR019787">
    <property type="entry name" value="Znf_PHD-finger"/>
</dbReference>
<dbReference type="PANTHER" id="PTHR10333">
    <property type="entry name" value="INHIBITOR OF GROWTH PROTEIN"/>
    <property type="match status" value="1"/>
</dbReference>
<feature type="region of interest" description="Disordered" evidence="12">
    <location>
        <begin position="1"/>
        <end position="44"/>
    </location>
</feature>
<evidence type="ECO:0000256" key="12">
    <source>
        <dbReference type="SAM" id="MobiDB-lite"/>
    </source>
</evidence>
<evidence type="ECO:0000256" key="11">
    <source>
        <dbReference type="RuleBase" id="RU361213"/>
    </source>
</evidence>
<feature type="region of interest" description="Disordered" evidence="12">
    <location>
        <begin position="107"/>
        <end position="154"/>
    </location>
</feature>
<comment type="function">
    <text evidence="11">Component of an histone acetyltransferase complex.</text>
</comment>
<dbReference type="GO" id="GO:0070210">
    <property type="term" value="C:Rpd3L-Expanded complex"/>
    <property type="evidence" value="ECO:0007669"/>
    <property type="project" value="TreeGrafter"/>
</dbReference>
<evidence type="ECO:0000256" key="6">
    <source>
        <dbReference type="ARBA" id="ARBA00022853"/>
    </source>
</evidence>
<evidence type="ECO:0000256" key="5">
    <source>
        <dbReference type="ARBA" id="ARBA00022833"/>
    </source>
</evidence>
<feature type="site" description="Histone H3K4me3 binding" evidence="8">
    <location>
        <position position="690"/>
    </location>
</feature>
<evidence type="ECO:0000256" key="4">
    <source>
        <dbReference type="ARBA" id="ARBA00022771"/>
    </source>
</evidence>
<feature type="region of interest" description="Disordered" evidence="12">
    <location>
        <begin position="640"/>
        <end position="671"/>
    </location>
</feature>
<feature type="compositionally biased region" description="Low complexity" evidence="12">
    <location>
        <begin position="429"/>
        <end position="443"/>
    </location>
</feature>
<evidence type="ECO:0000256" key="10">
    <source>
        <dbReference type="PROSITE-ProRule" id="PRU00146"/>
    </source>
</evidence>
<feature type="compositionally biased region" description="Basic and acidic residues" evidence="12">
    <location>
        <begin position="261"/>
        <end position="270"/>
    </location>
</feature>
<evidence type="ECO:0000256" key="1">
    <source>
        <dbReference type="ARBA" id="ARBA00004123"/>
    </source>
</evidence>
<dbReference type="GO" id="GO:0006325">
    <property type="term" value="P:chromatin organization"/>
    <property type="evidence" value="ECO:0007669"/>
    <property type="project" value="UniProtKB-KW"/>
</dbReference>
<name>A0AA39ZWR2_9PEZI</name>
<dbReference type="GO" id="GO:0033698">
    <property type="term" value="C:Rpd3L complex"/>
    <property type="evidence" value="ECO:0007669"/>
    <property type="project" value="TreeGrafter"/>
</dbReference>
<feature type="binding site" evidence="9">
    <location>
        <position position="718"/>
    </location>
    <ligand>
        <name>Zn(2+)</name>
        <dbReference type="ChEBI" id="CHEBI:29105"/>
        <label>2</label>
    </ligand>
</feature>
<evidence type="ECO:0000256" key="7">
    <source>
        <dbReference type="ARBA" id="ARBA00023242"/>
    </source>
</evidence>